<evidence type="ECO:0000313" key="1">
    <source>
        <dbReference type="EMBL" id="CCU56370.1"/>
    </source>
</evidence>
<dbReference type="GeneID" id="15613794"/>
<proteinExistence type="predicted"/>
<dbReference type="KEGG" id="vg:15613794"/>
<sequence>MCYNSKIYYDIFISKNITNNKFIKMNKYPEYKYKRLRDDYITDQYHIEYNINKNNIVHKIISGICKIFKNTNIKCSRCKKYKTNKLNNICKNCHKCAYCKKYKRRKALIYFL</sequence>
<protein>
    <submittedName>
        <fullName evidence="1">Uncharacterized protein</fullName>
    </submittedName>
</protein>
<dbReference type="RefSeq" id="YP_008003689.1">
    <property type="nucleotide sequence ID" value="NC_021246.1"/>
</dbReference>
<keyword evidence="2" id="KW-1185">Reference proteome</keyword>
<accession>A0A916KQG9</accession>
<gene>
    <name evidence="1" type="ORF">MYSEV_172</name>
</gene>
<dbReference type="EMBL" id="HF679134">
    <property type="protein sequence ID" value="CCU56370.1"/>
    <property type="molecule type" value="Genomic_DNA"/>
</dbReference>
<organism evidence="1 2">
    <name type="scientific">Mythimna separata entomopoxvirus 'L'</name>
    <dbReference type="NCBI Taxonomy" id="1293572"/>
    <lineage>
        <taxon>Viruses</taxon>
        <taxon>Varidnaviria</taxon>
        <taxon>Bamfordvirae</taxon>
        <taxon>Nucleocytoviricota</taxon>
        <taxon>Pokkesviricetes</taxon>
        <taxon>Chitovirales</taxon>
        <taxon>Poxviridae</taxon>
        <taxon>Entomopoxvirinae</taxon>
        <taxon>Betaentomopoxvirus</taxon>
        <taxon>Betaentomopoxvirus mseparata</taxon>
        <taxon>Mythimna separata entomopoxvirus</taxon>
    </lineage>
</organism>
<name>A0A916KQG9_9POXV</name>
<reference evidence="1 2" key="1">
    <citation type="journal article" date="2013" name="J. Virol.">
        <title>New Insights into the Evolution of Entomopoxvirinae from the Complete Genome Sequences of Four Entomopoxviruses Infecting Adoxophyes honmai, Choristoneura biennis, Choristoneura rosaceana, and Mythimna separata.</title>
        <authorList>
            <person name="Theze J."/>
            <person name="Takatsuka J."/>
            <person name="Li Z."/>
            <person name="Gallais J."/>
            <person name="Doucet D."/>
            <person name="Arif B."/>
            <person name="Nakai M."/>
            <person name="Herniou E.A."/>
        </authorList>
    </citation>
    <scope>NUCLEOTIDE SEQUENCE [LARGE SCALE GENOMIC DNA]</scope>
</reference>
<evidence type="ECO:0000313" key="2">
    <source>
        <dbReference type="Proteomes" id="UP000792671"/>
    </source>
</evidence>
<dbReference type="Proteomes" id="UP000792671">
    <property type="component" value="Genome"/>
</dbReference>